<keyword evidence="2" id="KW-0812">Transmembrane</keyword>
<feature type="transmembrane region" description="Helical" evidence="2">
    <location>
        <begin position="125"/>
        <end position="144"/>
    </location>
</feature>
<proteinExistence type="predicted"/>
<feature type="region of interest" description="Disordered" evidence="1">
    <location>
        <begin position="1"/>
        <end position="26"/>
    </location>
</feature>
<feature type="domain" description="CAAX prenyl protease 2/Lysostaphin resistance protein A-like" evidence="3">
    <location>
        <begin position="163"/>
        <end position="254"/>
    </location>
</feature>
<feature type="transmembrane region" description="Helical" evidence="2">
    <location>
        <begin position="164"/>
        <end position="183"/>
    </location>
</feature>
<gene>
    <name evidence="4" type="ORF">FE810_02165</name>
</gene>
<comment type="caution">
    <text evidence="4">The sequence shown here is derived from an EMBL/GenBank/DDBJ whole genome shotgun (WGS) entry which is preliminary data.</text>
</comment>
<dbReference type="InterPro" id="IPR052710">
    <property type="entry name" value="CAAX_protease"/>
</dbReference>
<feature type="transmembrane region" description="Helical" evidence="2">
    <location>
        <begin position="45"/>
        <end position="64"/>
    </location>
</feature>
<feature type="compositionally biased region" description="Basic and acidic residues" evidence="1">
    <location>
        <begin position="1"/>
        <end position="16"/>
    </location>
</feature>
<feature type="transmembrane region" description="Helical" evidence="2">
    <location>
        <begin position="84"/>
        <end position="104"/>
    </location>
</feature>
<dbReference type="Pfam" id="PF02517">
    <property type="entry name" value="Rce1-like"/>
    <property type="match status" value="1"/>
</dbReference>
<feature type="transmembrane region" description="Helical" evidence="2">
    <location>
        <begin position="241"/>
        <end position="262"/>
    </location>
</feature>
<dbReference type="AlphaFoldDB" id="A0A5R9IUT2"/>
<protein>
    <submittedName>
        <fullName evidence="4">CPBP family intramembrane metalloprotease</fullName>
    </submittedName>
</protein>
<keyword evidence="4" id="KW-0645">Protease</keyword>
<dbReference type="GO" id="GO:0006508">
    <property type="term" value="P:proteolysis"/>
    <property type="evidence" value="ECO:0007669"/>
    <property type="project" value="UniProtKB-KW"/>
</dbReference>
<evidence type="ECO:0000259" key="3">
    <source>
        <dbReference type="Pfam" id="PF02517"/>
    </source>
</evidence>
<sequence>MNDKLMKDLPESKMENEQSEANQTPSLEYAEHLTEHKYIFTTMGWMALLYIPTLILSIAVSIYAGAVLKVEDMNSWFMDGDVTALLGIGMAIVTLPFVFYATSTTPVTDKNRLLGLQPSIAPKQLLSWGLITAGFICVWWGVNATLEIETPEFMVGLKATTDNVWLLFLAICIVAPIFEEILFRGFMFGRLEHTAIGKWGTLLITSLVFTFIHGQYNAVELTMVFSLALLLGYSRLKTGNIYVPIFIHMLNNTVSMVTLYLFEVV</sequence>
<evidence type="ECO:0000313" key="4">
    <source>
        <dbReference type="EMBL" id="TLU67111.1"/>
    </source>
</evidence>
<reference evidence="4 5" key="1">
    <citation type="submission" date="2019-05" db="EMBL/GenBank/DDBJ databases">
        <title>Genome sequences of Thalassotalea litorea 1K03283.</title>
        <authorList>
            <person name="Zhang D."/>
        </authorList>
    </citation>
    <scope>NUCLEOTIDE SEQUENCE [LARGE SCALE GENOMIC DNA]</scope>
    <source>
        <strain evidence="4 5">MCCC 1K03283</strain>
    </source>
</reference>
<name>A0A5R9IUT2_9GAMM</name>
<accession>A0A5R9IUT2</accession>
<evidence type="ECO:0000313" key="5">
    <source>
        <dbReference type="Proteomes" id="UP000307790"/>
    </source>
</evidence>
<organism evidence="4 5">
    <name type="scientific">Thalassotalea litorea</name>
    <dbReference type="NCBI Taxonomy" id="2020715"/>
    <lineage>
        <taxon>Bacteria</taxon>
        <taxon>Pseudomonadati</taxon>
        <taxon>Pseudomonadota</taxon>
        <taxon>Gammaproteobacteria</taxon>
        <taxon>Alteromonadales</taxon>
        <taxon>Colwelliaceae</taxon>
        <taxon>Thalassotalea</taxon>
    </lineage>
</organism>
<keyword evidence="2" id="KW-1133">Transmembrane helix</keyword>
<dbReference type="Proteomes" id="UP000307790">
    <property type="component" value="Unassembled WGS sequence"/>
</dbReference>
<dbReference type="PANTHER" id="PTHR36435:SF1">
    <property type="entry name" value="CAAX AMINO TERMINAL PROTEASE FAMILY PROTEIN"/>
    <property type="match status" value="1"/>
</dbReference>
<dbReference type="InterPro" id="IPR003675">
    <property type="entry name" value="Rce1/LyrA-like_dom"/>
</dbReference>
<keyword evidence="4" id="KW-0378">Hydrolase</keyword>
<dbReference type="GO" id="GO:0080120">
    <property type="term" value="P:CAAX-box protein maturation"/>
    <property type="evidence" value="ECO:0007669"/>
    <property type="project" value="UniProtKB-ARBA"/>
</dbReference>
<evidence type="ECO:0000256" key="2">
    <source>
        <dbReference type="SAM" id="Phobius"/>
    </source>
</evidence>
<dbReference type="GO" id="GO:0004175">
    <property type="term" value="F:endopeptidase activity"/>
    <property type="evidence" value="ECO:0007669"/>
    <property type="project" value="UniProtKB-ARBA"/>
</dbReference>
<evidence type="ECO:0000256" key="1">
    <source>
        <dbReference type="SAM" id="MobiDB-lite"/>
    </source>
</evidence>
<feature type="transmembrane region" description="Helical" evidence="2">
    <location>
        <begin position="195"/>
        <end position="212"/>
    </location>
</feature>
<dbReference type="OrthoDB" id="9799666at2"/>
<keyword evidence="2" id="KW-0472">Membrane</keyword>
<dbReference type="EMBL" id="VCBC01000003">
    <property type="protein sequence ID" value="TLU67111.1"/>
    <property type="molecule type" value="Genomic_DNA"/>
</dbReference>
<dbReference type="RefSeq" id="WP_138318392.1">
    <property type="nucleotide sequence ID" value="NZ_VCBC01000003.1"/>
</dbReference>
<keyword evidence="5" id="KW-1185">Reference proteome</keyword>
<dbReference type="PANTHER" id="PTHR36435">
    <property type="entry name" value="SLR1288 PROTEIN"/>
    <property type="match status" value="1"/>
</dbReference>
<keyword evidence="4" id="KW-0482">Metalloprotease</keyword>
<dbReference type="GO" id="GO:0008237">
    <property type="term" value="F:metallopeptidase activity"/>
    <property type="evidence" value="ECO:0007669"/>
    <property type="project" value="UniProtKB-KW"/>
</dbReference>
<feature type="transmembrane region" description="Helical" evidence="2">
    <location>
        <begin position="218"/>
        <end position="234"/>
    </location>
</feature>